<feature type="region of interest" description="Disordered" evidence="7">
    <location>
        <begin position="242"/>
        <end position="295"/>
    </location>
</feature>
<feature type="domain" description="C2H2-type" evidence="8">
    <location>
        <begin position="442"/>
        <end position="470"/>
    </location>
</feature>
<evidence type="ECO:0000256" key="5">
    <source>
        <dbReference type="PROSITE-ProRule" id="PRU00042"/>
    </source>
</evidence>
<feature type="domain" description="C2H2-type" evidence="8">
    <location>
        <begin position="556"/>
        <end position="583"/>
    </location>
</feature>
<organism evidence="9 10">
    <name type="scientific">Loxostege sticticalis</name>
    <name type="common">Beet webworm moth</name>
    <dbReference type="NCBI Taxonomy" id="481309"/>
    <lineage>
        <taxon>Eukaryota</taxon>
        <taxon>Metazoa</taxon>
        <taxon>Ecdysozoa</taxon>
        <taxon>Arthropoda</taxon>
        <taxon>Hexapoda</taxon>
        <taxon>Insecta</taxon>
        <taxon>Pterygota</taxon>
        <taxon>Neoptera</taxon>
        <taxon>Endopterygota</taxon>
        <taxon>Lepidoptera</taxon>
        <taxon>Glossata</taxon>
        <taxon>Ditrysia</taxon>
        <taxon>Pyraloidea</taxon>
        <taxon>Crambidae</taxon>
        <taxon>Pyraustinae</taxon>
        <taxon>Loxostege</taxon>
    </lineage>
</organism>
<dbReference type="InterPro" id="IPR013087">
    <property type="entry name" value="Znf_C2H2_type"/>
</dbReference>
<comment type="caution">
    <text evidence="9">The sequence shown here is derived from an EMBL/GenBank/DDBJ whole genome shotgun (WGS) entry which is preliminary data.</text>
</comment>
<evidence type="ECO:0000256" key="6">
    <source>
        <dbReference type="SAM" id="Coils"/>
    </source>
</evidence>
<feature type="domain" description="C2H2-type" evidence="8">
    <location>
        <begin position="525"/>
        <end position="552"/>
    </location>
</feature>
<dbReference type="PANTHER" id="PTHR24379:SF121">
    <property type="entry name" value="C2H2-TYPE DOMAIN-CONTAINING PROTEIN"/>
    <property type="match status" value="1"/>
</dbReference>
<keyword evidence="6" id="KW-0175">Coiled coil</keyword>
<protein>
    <recommendedName>
        <fullName evidence="8">C2H2-type domain-containing protein</fullName>
    </recommendedName>
</protein>
<dbReference type="SMART" id="SM00355">
    <property type="entry name" value="ZnF_C2H2"/>
    <property type="match status" value="9"/>
</dbReference>
<reference evidence="9 10" key="1">
    <citation type="submission" date="2024-06" db="EMBL/GenBank/DDBJ databases">
        <title>A chromosome-level genome assembly of beet webworm, Loxostege sticticalis.</title>
        <authorList>
            <person name="Zhang Y."/>
        </authorList>
    </citation>
    <scope>NUCLEOTIDE SEQUENCE [LARGE SCALE GENOMIC DNA]</scope>
    <source>
        <strain evidence="9">AQ026</strain>
        <tissue evidence="9">Whole body</tissue>
    </source>
</reference>
<feature type="domain" description="C2H2-type" evidence="8">
    <location>
        <begin position="498"/>
        <end position="525"/>
    </location>
</feature>
<evidence type="ECO:0000256" key="1">
    <source>
        <dbReference type="ARBA" id="ARBA00022723"/>
    </source>
</evidence>
<accession>A0ABR3H260</accession>
<dbReference type="PANTHER" id="PTHR24379">
    <property type="entry name" value="KRAB AND ZINC FINGER DOMAIN-CONTAINING"/>
    <property type="match status" value="1"/>
</dbReference>
<evidence type="ECO:0000259" key="8">
    <source>
        <dbReference type="PROSITE" id="PS50157"/>
    </source>
</evidence>
<evidence type="ECO:0000256" key="7">
    <source>
        <dbReference type="SAM" id="MobiDB-lite"/>
    </source>
</evidence>
<proteinExistence type="predicted"/>
<keyword evidence="10" id="KW-1185">Reference proteome</keyword>
<dbReference type="InterPro" id="IPR036236">
    <property type="entry name" value="Znf_C2H2_sf"/>
</dbReference>
<dbReference type="Proteomes" id="UP001549920">
    <property type="component" value="Unassembled WGS sequence"/>
</dbReference>
<evidence type="ECO:0000313" key="10">
    <source>
        <dbReference type="Proteomes" id="UP001549920"/>
    </source>
</evidence>
<evidence type="ECO:0000256" key="4">
    <source>
        <dbReference type="ARBA" id="ARBA00022833"/>
    </source>
</evidence>
<dbReference type="EMBL" id="JBEUOH010000029">
    <property type="protein sequence ID" value="KAL0858902.1"/>
    <property type="molecule type" value="Genomic_DNA"/>
</dbReference>
<feature type="domain" description="C2H2-type" evidence="8">
    <location>
        <begin position="644"/>
        <end position="672"/>
    </location>
</feature>
<feature type="coiled-coil region" evidence="6">
    <location>
        <begin position="215"/>
        <end position="242"/>
    </location>
</feature>
<feature type="compositionally biased region" description="Polar residues" evidence="7">
    <location>
        <begin position="242"/>
        <end position="252"/>
    </location>
</feature>
<gene>
    <name evidence="9" type="ORF">ABMA27_011333</name>
</gene>
<evidence type="ECO:0000256" key="3">
    <source>
        <dbReference type="ARBA" id="ARBA00022771"/>
    </source>
</evidence>
<sequence length="680" mass="77974">MFHNTGPYGPNEAPVNMGAPINVSQLSSPMNVSQNLNNLGKTPQNTTQGAAEHFSLPNYPSYVSAPPNLGSQMHSFPNYHALHLQQSYMPQNSPIMPNLGWQNGMLPMNLNMHNEQPQNMPNYQQIDKKTIENVSIADNQILSAKMPLNVPPVSNNFFQRHFESESNSQSMFNDQFKPFDGHSNDLSSKPQEIMKDSSRRKNLENTVRLIEDILINTTKNREKELENESKDCNAKNVETETNNMDTSMNSCPDTVPTEPKIEKTIEPSKYSPKINDDSDSKPESDCSDETLQTEDNIKTVNNKKPDQHIDFTIKLEPEEVSEVEVKIEPISSWTDTEHTAPFHRDVNGVLQEEIGFANIIDSESSVTEATRVMENSEDCDSYFECPYCSMLFKHPKRFLIHTKWHLFGLINEQRLEIAKERENRKLQRKGSRQEGPMGRRPWPCKDCDKVFNARGGLESHRKRCHTNSVRECKMCGKTINGWGPWRAHLAAHDTGSGYQCPHCPKKFKYPNSLAKHKDTHLEKTHECAECPKKFGSQTLLKVHMKSHERAKNGASLHCSFCGKAFFDRFNMQIHERTHTNERPFVCEICNASFRCNSNLQRHIKVSHNSSKPFECPTCHRSFANEGIRDRHQLRAHGDPEDFKYVCKQCPSRYMKLNELKKHTYKIHPKSKSKQSGEEDK</sequence>
<name>A0ABR3H260_LOXSC</name>
<dbReference type="Gene3D" id="3.30.160.60">
    <property type="entry name" value="Classic Zinc Finger"/>
    <property type="match status" value="6"/>
</dbReference>
<keyword evidence="3 5" id="KW-0863">Zinc-finger</keyword>
<dbReference type="Pfam" id="PF00096">
    <property type="entry name" value="zf-C2H2"/>
    <property type="match status" value="4"/>
</dbReference>
<keyword evidence="1" id="KW-0479">Metal-binding</keyword>
<feature type="domain" description="C2H2-type" evidence="8">
    <location>
        <begin position="613"/>
        <end position="641"/>
    </location>
</feature>
<evidence type="ECO:0000313" key="9">
    <source>
        <dbReference type="EMBL" id="KAL0858902.1"/>
    </source>
</evidence>
<dbReference type="PROSITE" id="PS00028">
    <property type="entry name" value="ZINC_FINGER_C2H2_1"/>
    <property type="match status" value="8"/>
</dbReference>
<keyword evidence="4" id="KW-0862">Zinc</keyword>
<feature type="domain" description="C2H2-type" evidence="8">
    <location>
        <begin position="584"/>
        <end position="612"/>
    </location>
</feature>
<evidence type="ECO:0000256" key="2">
    <source>
        <dbReference type="ARBA" id="ARBA00022737"/>
    </source>
</evidence>
<feature type="compositionally biased region" description="Basic and acidic residues" evidence="7">
    <location>
        <begin position="274"/>
        <end position="284"/>
    </location>
</feature>
<dbReference type="Pfam" id="PF13894">
    <property type="entry name" value="zf-C2H2_4"/>
    <property type="match status" value="1"/>
</dbReference>
<dbReference type="SUPFAM" id="SSF57667">
    <property type="entry name" value="beta-beta-alpha zinc fingers"/>
    <property type="match status" value="4"/>
</dbReference>
<keyword evidence="2" id="KW-0677">Repeat</keyword>
<dbReference type="PROSITE" id="PS50157">
    <property type="entry name" value="ZINC_FINGER_C2H2_2"/>
    <property type="match status" value="7"/>
</dbReference>